<evidence type="ECO:0000313" key="1">
    <source>
        <dbReference type="EMBL" id="MPN46696.1"/>
    </source>
</evidence>
<comment type="caution">
    <text evidence="1">The sequence shown here is derived from an EMBL/GenBank/DDBJ whole genome shotgun (WGS) entry which is preliminary data.</text>
</comment>
<proteinExistence type="predicted"/>
<reference evidence="1" key="1">
    <citation type="submission" date="2019-08" db="EMBL/GenBank/DDBJ databases">
        <authorList>
            <person name="Kucharzyk K."/>
            <person name="Murdoch R.W."/>
            <person name="Higgins S."/>
            <person name="Loffler F."/>
        </authorList>
    </citation>
    <scope>NUCLEOTIDE SEQUENCE</scope>
</reference>
<accession>A0A645I726</accession>
<dbReference type="EMBL" id="VSSQ01107584">
    <property type="protein sequence ID" value="MPN46696.1"/>
    <property type="molecule type" value="Genomic_DNA"/>
</dbReference>
<gene>
    <name evidence="1" type="ORF">SDC9_194293</name>
</gene>
<organism evidence="1">
    <name type="scientific">bioreactor metagenome</name>
    <dbReference type="NCBI Taxonomy" id="1076179"/>
    <lineage>
        <taxon>unclassified sequences</taxon>
        <taxon>metagenomes</taxon>
        <taxon>ecological metagenomes</taxon>
    </lineage>
</organism>
<name>A0A645I726_9ZZZZ</name>
<sequence>MGQGGLSTEVWARPIKGSLMKTDQGWSLKFRVRELAEKAHICRADFWLAGRNINEKIFVAKSVITVK</sequence>
<dbReference type="AlphaFoldDB" id="A0A645I726"/>
<protein>
    <submittedName>
        <fullName evidence="1">Uncharacterized protein</fullName>
    </submittedName>
</protein>